<proteinExistence type="inferred from homology"/>
<comment type="similarity">
    <text evidence="3">Belongs to the LplA family.</text>
</comment>
<evidence type="ECO:0000256" key="4">
    <source>
        <dbReference type="ARBA" id="ARBA00015925"/>
    </source>
</evidence>
<dbReference type="VEuPathDB" id="FungiDB:GWK60_J04653"/>
<dbReference type="PANTHER" id="PTHR12561">
    <property type="entry name" value="LIPOATE-PROTEIN LIGASE"/>
    <property type="match status" value="1"/>
</dbReference>
<feature type="domain" description="BPL/LPL catalytic" evidence="5">
    <location>
        <begin position="138"/>
        <end position="322"/>
    </location>
</feature>
<dbReference type="GO" id="GO:0005739">
    <property type="term" value="C:mitochondrion"/>
    <property type="evidence" value="ECO:0007669"/>
    <property type="project" value="EnsemblFungi"/>
</dbReference>
<dbReference type="InterPro" id="IPR045864">
    <property type="entry name" value="aa-tRNA-synth_II/BPL/LPL"/>
</dbReference>
<evidence type="ECO:0000256" key="3">
    <source>
        <dbReference type="ARBA" id="ARBA00008242"/>
    </source>
</evidence>
<dbReference type="VEuPathDB" id="FungiDB:GVI51_J04675"/>
<keyword evidence="6" id="KW-0436">Ligase</keyword>
<reference evidence="6 8" key="1">
    <citation type="submission" date="2015-10" db="EMBL/GenBank/DDBJ databases">
        <title>Draft genomes sequences of Candida glabrata isolates 1A, 1B, 2A, 2B, 3A and 3B.</title>
        <authorList>
            <person name="Haavelsrud O.E."/>
            <person name="Gaustad P."/>
        </authorList>
    </citation>
    <scope>NUCLEOTIDE SEQUENCE [LARGE SCALE GENOMIC DNA]</scope>
    <source>
        <strain evidence="6">910700640</strain>
    </source>
</reference>
<name>A0A0W0CCF9_CANGB</name>
<comment type="caution">
    <text evidence="6">The sequence shown here is derived from an EMBL/GenBank/DDBJ whole genome shotgun (WGS) entry which is preliminary data.</text>
</comment>
<evidence type="ECO:0000259" key="5">
    <source>
        <dbReference type="PROSITE" id="PS51733"/>
    </source>
</evidence>
<evidence type="ECO:0000313" key="7">
    <source>
        <dbReference type="EMBL" id="KTB11047.1"/>
    </source>
</evidence>
<accession>A0A0W0CCF9</accession>
<dbReference type="CDD" id="cd16443">
    <property type="entry name" value="LplA"/>
    <property type="match status" value="1"/>
</dbReference>
<dbReference type="Gene3D" id="3.30.930.10">
    <property type="entry name" value="Bira Bifunctional Protein, Domain 2"/>
    <property type="match status" value="1"/>
</dbReference>
<sequence>MLKLGTRLLPALPARRTSMVRYMATNTPFDLDESDPKYKELNTMYEDMFSGETVPYMSNDATDEVSEVDLLNEEIDSLYNVGMNNPRHIKINTSTELNKLIKGEGPFVLRSISHNPYFNLALEDYLFRNTPIDKNSKSFDSHRLVFYINNKCAVIGKNQNIWEELHLQKLKEKGYEVLRRLSGGGAVLHDLGNVNYSYICSRDEFDTKYFNGRIVSWLKQYNHALPVSLNQRGDILSNGFKISGSAYKVALGKAYHHGTMLIKSNLSDFKGLLKPDIIEGINWETNSVVSVRSPIENLPLPSPDTFIDLCTSQFNKMFHLNNNSYVCNESVMENNDDIKETMQKLQSNDWKYHSGPKFKVHIRDSKTGKEHSIAVEKGFIVDSTLKGVEAQDFNNFLHNVDKYITVNKSNIL</sequence>
<organism evidence="6 8">
    <name type="scientific">Candida glabrata</name>
    <name type="common">Yeast</name>
    <name type="synonym">Torulopsis glabrata</name>
    <dbReference type="NCBI Taxonomy" id="5478"/>
    <lineage>
        <taxon>Eukaryota</taxon>
        <taxon>Fungi</taxon>
        <taxon>Dikarya</taxon>
        <taxon>Ascomycota</taxon>
        <taxon>Saccharomycotina</taxon>
        <taxon>Saccharomycetes</taxon>
        <taxon>Saccharomycetales</taxon>
        <taxon>Saccharomycetaceae</taxon>
        <taxon>Nakaseomyces</taxon>
    </lineage>
</organism>
<dbReference type="NCBIfam" id="TIGR00545">
    <property type="entry name" value="lipoyltrans"/>
    <property type="match status" value="1"/>
</dbReference>
<evidence type="ECO:0000256" key="1">
    <source>
        <dbReference type="ARBA" id="ARBA00003253"/>
    </source>
</evidence>
<dbReference type="AlphaFoldDB" id="A0A0W0CCF9"/>
<comment type="function">
    <text evidence="1">Catalyzes both the ATP-dependent activation of exogenously supplied lipoate to lipoyl-AMP and the transfer of the activated lipoyl onto the lipoyl domains of lipoate-dependent enzymes.</text>
</comment>
<dbReference type="GO" id="GO:0009249">
    <property type="term" value="P:protein lipoylation"/>
    <property type="evidence" value="ECO:0007669"/>
    <property type="project" value="EnsemblFungi"/>
</dbReference>
<dbReference type="InterPro" id="IPR004562">
    <property type="entry name" value="LipoylTrfase_LipoateP_Ligase"/>
</dbReference>
<dbReference type="SUPFAM" id="SSF55681">
    <property type="entry name" value="Class II aaRS and biotin synthetases"/>
    <property type="match status" value="1"/>
</dbReference>
<dbReference type="PANTHER" id="PTHR12561:SF3">
    <property type="entry name" value="LIPOYLTRANSFERASE 1, MITOCHONDRIAL"/>
    <property type="match status" value="1"/>
</dbReference>
<evidence type="ECO:0000256" key="2">
    <source>
        <dbReference type="ARBA" id="ARBA00005085"/>
    </source>
</evidence>
<dbReference type="Pfam" id="PF21948">
    <property type="entry name" value="LplA-B_cat"/>
    <property type="match status" value="1"/>
</dbReference>
<dbReference type="EMBL" id="LLZZ01000043">
    <property type="protein sequence ID" value="KTB11047.1"/>
    <property type="molecule type" value="Genomic_DNA"/>
</dbReference>
<dbReference type="InterPro" id="IPR004143">
    <property type="entry name" value="BPL_LPL_catalytic"/>
</dbReference>
<dbReference type="Proteomes" id="UP000054886">
    <property type="component" value="Unassembled WGS sequence"/>
</dbReference>
<dbReference type="VEuPathDB" id="FungiDB:B1J91_J04840g"/>
<protein>
    <recommendedName>
        <fullName evidence="4">Putative lipoate-protein ligase A</fullName>
    </recommendedName>
</protein>
<dbReference type="EMBL" id="LLZZ01000162">
    <property type="protein sequence ID" value="KTA97274.1"/>
    <property type="molecule type" value="Genomic_DNA"/>
</dbReference>
<evidence type="ECO:0000313" key="8">
    <source>
        <dbReference type="Proteomes" id="UP000054886"/>
    </source>
</evidence>
<dbReference type="VEuPathDB" id="FungiDB:CAGL0J04840g"/>
<comment type="pathway">
    <text evidence="2">Protein modification; protein lipoylation via exogenous pathway; protein N(6)-(lipoyl)lysine from lipoate: step 2/2.</text>
</comment>
<dbReference type="GO" id="GO:0017118">
    <property type="term" value="F:lipoyltransferase activity"/>
    <property type="evidence" value="ECO:0007669"/>
    <property type="project" value="TreeGrafter"/>
</dbReference>
<evidence type="ECO:0000313" key="6">
    <source>
        <dbReference type="EMBL" id="KTA97274.1"/>
    </source>
</evidence>
<dbReference type="UniPathway" id="UPA00537">
    <property type="reaction ID" value="UER00595"/>
</dbReference>
<dbReference type="GO" id="GO:0016874">
    <property type="term" value="F:ligase activity"/>
    <property type="evidence" value="ECO:0007669"/>
    <property type="project" value="UniProtKB-KW"/>
</dbReference>
<gene>
    <name evidence="7" type="ORF">AO440_002973</name>
    <name evidence="6" type="ORF">AO440_005308</name>
</gene>
<dbReference type="PROSITE" id="PS51733">
    <property type="entry name" value="BPL_LPL_CATALYTIC"/>
    <property type="match status" value="1"/>
</dbReference>